<evidence type="ECO:0000313" key="2">
    <source>
        <dbReference type="EnsemblMetazoa" id="GMOY000991-PA"/>
    </source>
</evidence>
<dbReference type="EnsemblMetazoa" id="GMOY000991-RA">
    <property type="protein sequence ID" value="GMOY000991-PA"/>
    <property type="gene ID" value="GMOY000991"/>
</dbReference>
<keyword evidence="3" id="KW-1185">Reference proteome</keyword>
<proteinExistence type="predicted"/>
<dbReference type="PhylomeDB" id="A0A1B0FBS0"/>
<dbReference type="Proteomes" id="UP000092444">
    <property type="component" value="Unassembled WGS sequence"/>
</dbReference>
<feature type="coiled-coil region" evidence="1">
    <location>
        <begin position="76"/>
        <end position="103"/>
    </location>
</feature>
<sequence>MHEFQPKLQEIILNNERREQARKGLKGLEDTVAKELQTLHNLRKLFVQDLQARIKKTVINEDSEEDGGSLTQKQKISFLKNNMDQLTKVHKQLVRDNADLRCELPKL</sequence>
<dbReference type="VEuPathDB" id="VectorBase:GMOY000991"/>
<dbReference type="STRING" id="37546.A0A1B0FBS0"/>
<name>A0A1B0FBS0_GLOMM</name>
<protein>
    <submittedName>
        <fullName evidence="2">Uncharacterized protein</fullName>
    </submittedName>
</protein>
<organism evidence="2 3">
    <name type="scientific">Glossina morsitans morsitans</name>
    <name type="common">Savannah tsetse fly</name>
    <dbReference type="NCBI Taxonomy" id="37546"/>
    <lineage>
        <taxon>Eukaryota</taxon>
        <taxon>Metazoa</taxon>
        <taxon>Ecdysozoa</taxon>
        <taxon>Arthropoda</taxon>
        <taxon>Hexapoda</taxon>
        <taxon>Insecta</taxon>
        <taxon>Pterygota</taxon>
        <taxon>Neoptera</taxon>
        <taxon>Endopterygota</taxon>
        <taxon>Diptera</taxon>
        <taxon>Brachycera</taxon>
        <taxon>Muscomorpha</taxon>
        <taxon>Hippoboscoidea</taxon>
        <taxon>Glossinidae</taxon>
        <taxon>Glossina</taxon>
    </lineage>
</organism>
<accession>A0A1B0FBS0</accession>
<evidence type="ECO:0000256" key="1">
    <source>
        <dbReference type="SAM" id="Coils"/>
    </source>
</evidence>
<dbReference type="EMBL" id="CCAG010017875">
    <property type="status" value="NOT_ANNOTATED_CDS"/>
    <property type="molecule type" value="Genomic_DNA"/>
</dbReference>
<evidence type="ECO:0000313" key="3">
    <source>
        <dbReference type="Proteomes" id="UP000092444"/>
    </source>
</evidence>
<reference evidence="2" key="1">
    <citation type="submission" date="2020-05" db="UniProtKB">
        <authorList>
            <consortium name="EnsemblMetazoa"/>
        </authorList>
    </citation>
    <scope>IDENTIFICATION</scope>
    <source>
        <strain evidence="2">Yale</strain>
    </source>
</reference>
<keyword evidence="1" id="KW-0175">Coiled coil</keyword>
<dbReference type="AlphaFoldDB" id="A0A1B0FBS0"/>